<dbReference type="SUPFAM" id="SSF48371">
    <property type="entry name" value="ARM repeat"/>
    <property type="match status" value="1"/>
</dbReference>
<keyword evidence="2" id="KW-0539">Nucleus</keyword>
<dbReference type="PANTHER" id="PTHR20938:SF0">
    <property type="entry name" value="INTEGRATOR COMPLEX SUBUNIT 4"/>
    <property type="match status" value="1"/>
</dbReference>
<evidence type="ECO:0000256" key="1">
    <source>
        <dbReference type="ARBA" id="ARBA00004123"/>
    </source>
</evidence>
<keyword evidence="4" id="KW-0472">Membrane</keyword>
<keyword evidence="4" id="KW-1133">Transmembrane helix</keyword>
<dbReference type="InterPro" id="IPR011989">
    <property type="entry name" value="ARM-like"/>
</dbReference>
<dbReference type="InterPro" id="IPR016024">
    <property type="entry name" value="ARM-type_fold"/>
</dbReference>
<evidence type="ECO:0000313" key="7">
    <source>
        <dbReference type="WBParaSite" id="PSAMB.scaffold202size66191.g3174.t1"/>
    </source>
</evidence>
<name>A0A914VI87_9BILA</name>
<dbReference type="PANTHER" id="PTHR20938">
    <property type="entry name" value="INTEGRATOR COMPLEX SUBUNIT 4"/>
    <property type="match status" value="1"/>
</dbReference>
<protein>
    <submittedName>
        <fullName evidence="7">Integrator complex subunit 4</fullName>
    </submittedName>
</protein>
<feature type="transmembrane region" description="Helical" evidence="4">
    <location>
        <begin position="1181"/>
        <end position="1203"/>
    </location>
</feature>
<proteinExistence type="predicted"/>
<evidence type="ECO:0000256" key="2">
    <source>
        <dbReference type="ARBA" id="ARBA00023242"/>
    </source>
</evidence>
<evidence type="ECO:0000256" key="4">
    <source>
        <dbReference type="SAM" id="Phobius"/>
    </source>
</evidence>
<feature type="transmembrane region" description="Helical" evidence="4">
    <location>
        <begin position="1130"/>
        <end position="1149"/>
    </location>
</feature>
<evidence type="ECO:0000256" key="3">
    <source>
        <dbReference type="SAM" id="MobiDB-lite"/>
    </source>
</evidence>
<feature type="transmembrane region" description="Helical" evidence="4">
    <location>
        <begin position="1155"/>
        <end position="1174"/>
    </location>
</feature>
<dbReference type="InterPro" id="IPR057412">
    <property type="entry name" value="INTS4_C"/>
</dbReference>
<dbReference type="WBParaSite" id="PSAMB.scaffold202size66191.g3174.t1">
    <property type="protein sequence ID" value="PSAMB.scaffold202size66191.g3174.t1"/>
    <property type="gene ID" value="PSAMB.scaffold202size66191.g3174"/>
</dbReference>
<feature type="domain" description="Integrator complex subunit 4/Protein SIEL C-terminal Ig-like" evidence="5">
    <location>
        <begin position="840"/>
        <end position="938"/>
    </location>
</feature>
<sequence length="1234" mass="135850">MRSSRKREKSEDRSGDHQDEAEFSASSTKKLRLIPVRERCALTLLDDAKNSKDSEHAIRFLRDVAVEFLPTIKDDELLPISRRLLAVVHGRRSVDTASLALQMIRSIIERATAVDSKKNAALFVAQQLVEGAEELLTSSEGALDFAVLDILEWMLAERLIGVNDVDVMRETAEKAATSGDRTRRESAVRFLTTLTTAYCSSDDSTKEWLDLERTLCRFASDCDARVRCAAVDGLSRMRASDGRTGLTVDAYKVVCHLCTNSNQLVRLEALRLIKLLAERFPEEPVVEPRNQLQLRLVDDAFSRVCNAVHDLSVDVRAEASRLLGQFVGVGDSFLEQTLDKKIMSHMKFKIKTGKVMSRRDQMVQEWSTGKSLGEDVPAEKADEESASMISSGACGAFVSGLEDEFMVVRQAAVQSLSRLAGERPVLASKALDHLADMFNDEIEQVRLDAINAMTPLVVHGLLVNDQVATMLNGLDDAMADSRAALRELLSKSMLANTACVKMTINALLGNLRRFPADRESVWMCMKHVGSRHAALVQPLVVDLLGVHPFFETPEPKIEDATYVAKLIVVLNAAVRCPSVCALLPSYVLRHYRYLRNTSPHLVGKMKADDSDSFVRCDDPKLNGADRVWSLLRRTYDRLAEADAHSNRSQRASIFSLIARDVKEMCNLDERIAPSCRFLLGFCSVVGALDQITDFLAYGADPMTVGDLVEQALVNIDDLEQLFLNVDIPVQAFLAECRLRLLVQRAATELDVAPNRAAVVLPTLVEALKQFNERWLELDAGTLSPSAQSLVSALSDDLLVPVGENKKIISGRALIERLNAVALRLPTKFDAIDGVALKTAEITEPQQDTDEPVRFVAGLVTGVPFTAVLRHFSSADISSVRLMVEYPDKRVQYWKPRISDFRSISADVYRLRTTVLLSAGQWNDSATVAIGVVLPTKQSRYLDVLSPGAGAAAARVKRAMVHWLWIACLSAFYLAFACASHMSEDSLNPCATYQDSSTELLLLNSILPCANLDAHSAPDSCKATVDCVAESLVNLTTSFPCARVSGRCEYASGAFILAETLRRLVSYAIRDDALDCESRRALRHMSTVCAPNNSPHGLLAGYDLLVRAVSKRIGEMEPIAGDLQAMKMSKLWQGAIGVGVTFAIPGVLAVSSSSHVLLVFQMQTAAAVIIFLWVYKQHGVRLAIGALSLCIVTLAVELITILFINRNTPRQPSDREQTPRQPPIPLTDSDSEHND</sequence>
<feature type="compositionally biased region" description="Basic and acidic residues" evidence="3">
    <location>
        <begin position="8"/>
        <end position="20"/>
    </location>
</feature>
<dbReference type="Gene3D" id="1.25.10.10">
    <property type="entry name" value="Leucine-rich Repeat Variant"/>
    <property type="match status" value="2"/>
</dbReference>
<dbReference type="GO" id="GO:0032039">
    <property type="term" value="C:integrator complex"/>
    <property type="evidence" value="ECO:0007669"/>
    <property type="project" value="TreeGrafter"/>
</dbReference>
<keyword evidence="4" id="KW-0812">Transmembrane</keyword>
<dbReference type="AlphaFoldDB" id="A0A914VI87"/>
<evidence type="ECO:0000259" key="5">
    <source>
        <dbReference type="Pfam" id="PF25458"/>
    </source>
</evidence>
<keyword evidence="6" id="KW-1185">Reference proteome</keyword>
<dbReference type="Proteomes" id="UP000887566">
    <property type="component" value="Unplaced"/>
</dbReference>
<evidence type="ECO:0000313" key="6">
    <source>
        <dbReference type="Proteomes" id="UP000887566"/>
    </source>
</evidence>
<organism evidence="6 7">
    <name type="scientific">Plectus sambesii</name>
    <dbReference type="NCBI Taxonomy" id="2011161"/>
    <lineage>
        <taxon>Eukaryota</taxon>
        <taxon>Metazoa</taxon>
        <taxon>Ecdysozoa</taxon>
        <taxon>Nematoda</taxon>
        <taxon>Chromadorea</taxon>
        <taxon>Plectida</taxon>
        <taxon>Plectina</taxon>
        <taxon>Plectoidea</taxon>
        <taxon>Plectidae</taxon>
        <taxon>Plectus</taxon>
    </lineage>
</organism>
<dbReference type="GO" id="GO:0016180">
    <property type="term" value="P:snRNA processing"/>
    <property type="evidence" value="ECO:0007669"/>
    <property type="project" value="TreeGrafter"/>
</dbReference>
<accession>A0A914VI87</accession>
<comment type="subcellular location">
    <subcellularLocation>
        <location evidence="1">Nucleus</location>
    </subcellularLocation>
</comment>
<feature type="transmembrane region" description="Helical" evidence="4">
    <location>
        <begin position="959"/>
        <end position="978"/>
    </location>
</feature>
<dbReference type="Pfam" id="PF25458">
    <property type="entry name" value="INTS4_C"/>
    <property type="match status" value="1"/>
</dbReference>
<feature type="region of interest" description="Disordered" evidence="3">
    <location>
        <begin position="1"/>
        <end position="26"/>
    </location>
</feature>
<reference evidence="7" key="1">
    <citation type="submission" date="2022-11" db="UniProtKB">
        <authorList>
            <consortium name="WormBaseParasite"/>
        </authorList>
    </citation>
    <scope>IDENTIFICATION</scope>
</reference>
<feature type="region of interest" description="Disordered" evidence="3">
    <location>
        <begin position="1209"/>
        <end position="1234"/>
    </location>
</feature>